<dbReference type="GO" id="GO:0009103">
    <property type="term" value="P:lipopolysaccharide biosynthetic process"/>
    <property type="evidence" value="ECO:0007669"/>
    <property type="project" value="UniProtKB-ARBA"/>
</dbReference>
<feature type="transmembrane region" description="Helical" evidence="8">
    <location>
        <begin position="149"/>
        <end position="168"/>
    </location>
</feature>
<evidence type="ECO:0000256" key="8">
    <source>
        <dbReference type="SAM" id="Phobius"/>
    </source>
</evidence>
<accession>A0A1F4U1U4</accession>
<evidence type="ECO:0000256" key="2">
    <source>
        <dbReference type="ARBA" id="ARBA00022475"/>
    </source>
</evidence>
<gene>
    <name evidence="9" type="ORF">A3K42_01190</name>
</gene>
<feature type="transmembrane region" description="Helical" evidence="8">
    <location>
        <begin position="280"/>
        <end position="303"/>
    </location>
</feature>
<feature type="transmembrane region" description="Helical" evidence="8">
    <location>
        <begin position="126"/>
        <end position="143"/>
    </location>
</feature>
<reference evidence="9 10" key="1">
    <citation type="journal article" date="2016" name="Nat. Commun.">
        <title>Thousands of microbial genomes shed light on interconnected biogeochemical processes in an aquifer system.</title>
        <authorList>
            <person name="Anantharaman K."/>
            <person name="Brown C.T."/>
            <person name="Hug L.A."/>
            <person name="Sharon I."/>
            <person name="Castelle C.J."/>
            <person name="Probst A.J."/>
            <person name="Thomas B.C."/>
            <person name="Singh A."/>
            <person name="Wilkins M.J."/>
            <person name="Karaoz U."/>
            <person name="Brodie E.L."/>
            <person name="Williams K.H."/>
            <person name="Hubbard S.S."/>
            <person name="Banfield J.F."/>
        </authorList>
    </citation>
    <scope>NUCLEOTIDE SEQUENCE [LARGE SCALE GENOMIC DNA]</scope>
</reference>
<evidence type="ECO:0008006" key="11">
    <source>
        <dbReference type="Google" id="ProtNLM"/>
    </source>
</evidence>
<feature type="transmembrane region" description="Helical" evidence="8">
    <location>
        <begin position="98"/>
        <end position="119"/>
    </location>
</feature>
<organism evidence="9 10">
    <name type="scientific">candidate division WWE3 bacterium RBG_13_37_7</name>
    <dbReference type="NCBI Taxonomy" id="1802609"/>
    <lineage>
        <taxon>Bacteria</taxon>
        <taxon>Katanobacteria</taxon>
    </lineage>
</organism>
<dbReference type="PANTHER" id="PTHR33908:SF11">
    <property type="entry name" value="MEMBRANE PROTEIN"/>
    <property type="match status" value="1"/>
</dbReference>
<keyword evidence="7 8" id="KW-0472">Membrane</keyword>
<dbReference type="EMBL" id="MEUS01000013">
    <property type="protein sequence ID" value="OGC38837.1"/>
    <property type="molecule type" value="Genomic_DNA"/>
</dbReference>
<evidence type="ECO:0000256" key="4">
    <source>
        <dbReference type="ARBA" id="ARBA00022679"/>
    </source>
</evidence>
<protein>
    <recommendedName>
        <fullName evidence="11">Glycosyltransferase RgtA/B/C/D-like domain-containing protein</fullName>
    </recommendedName>
</protein>
<keyword evidence="6 8" id="KW-1133">Transmembrane helix</keyword>
<evidence type="ECO:0000313" key="10">
    <source>
        <dbReference type="Proteomes" id="UP000178270"/>
    </source>
</evidence>
<dbReference type="InterPro" id="IPR050297">
    <property type="entry name" value="LipidA_mod_glycosyltrf_83"/>
</dbReference>
<feature type="transmembrane region" description="Helical" evidence="8">
    <location>
        <begin position="225"/>
        <end position="245"/>
    </location>
</feature>
<name>A0A1F4U1U4_UNCKA</name>
<evidence type="ECO:0000313" key="9">
    <source>
        <dbReference type="EMBL" id="OGC38837.1"/>
    </source>
</evidence>
<evidence type="ECO:0000256" key="6">
    <source>
        <dbReference type="ARBA" id="ARBA00022989"/>
    </source>
</evidence>
<evidence type="ECO:0000256" key="3">
    <source>
        <dbReference type="ARBA" id="ARBA00022676"/>
    </source>
</evidence>
<keyword evidence="3" id="KW-0328">Glycosyltransferase</keyword>
<evidence type="ECO:0000256" key="7">
    <source>
        <dbReference type="ARBA" id="ARBA00023136"/>
    </source>
</evidence>
<comment type="caution">
    <text evidence="9">The sequence shown here is derived from an EMBL/GenBank/DDBJ whole genome shotgun (WGS) entry which is preliminary data.</text>
</comment>
<dbReference type="GO" id="GO:0005886">
    <property type="term" value="C:plasma membrane"/>
    <property type="evidence" value="ECO:0007669"/>
    <property type="project" value="UniProtKB-SubCell"/>
</dbReference>
<sequence length="503" mass="58124">MKKLYVLCILLFLAVRLAGIGYDISNSDALRWHRRAENFLTALKTLNLKETYQHYQPGVTLMWVDAAVKQFSTWYQLAYTAAPKTLEMAEFYPISHGISKGVLVAVLAGLLVFQIYCISKLFDKKVALFYVFLISVEPYIIGLNRWFHLTSLEVFFAFSSLLSLLVWYKNKETKKRKFSFPIFLLLSAIFFALSVLSKTSTFMLLPVYLFIFWKNFKEHREYKSFLAFAAAAILTALLVFPALTANPQYVFARVYRSLRLAVTEDPGMFIWNWYLGPFYYLVVLLFKMSPVTLVLSVISIWYLHRTKTYAKNFNIQVFSLVLISYYVFLSLSSKKIDRYSLAFFPYLLLFSSVYLSRLNFKKQIFVGLASLLFLSYVIYVYHPVYSAYYSPLFGGTKTALKLKIYDNSGEYYAQAAEYLNTKGRDVIVYTPNNFDSFSPFYIGKFQAGFNGNTNYAVYSLDSERPVLEPTLPCYSSNSKTGKMQSFAAFGPRNYKVVFVFACR</sequence>
<feature type="transmembrane region" description="Helical" evidence="8">
    <location>
        <begin position="364"/>
        <end position="382"/>
    </location>
</feature>
<dbReference type="PANTHER" id="PTHR33908">
    <property type="entry name" value="MANNOSYLTRANSFERASE YKCB-RELATED"/>
    <property type="match status" value="1"/>
</dbReference>
<dbReference type="Proteomes" id="UP000178270">
    <property type="component" value="Unassembled WGS sequence"/>
</dbReference>
<keyword evidence="2" id="KW-1003">Cell membrane</keyword>
<dbReference type="GO" id="GO:0016763">
    <property type="term" value="F:pentosyltransferase activity"/>
    <property type="evidence" value="ECO:0007669"/>
    <property type="project" value="TreeGrafter"/>
</dbReference>
<evidence type="ECO:0000256" key="5">
    <source>
        <dbReference type="ARBA" id="ARBA00022692"/>
    </source>
</evidence>
<keyword evidence="4" id="KW-0808">Transferase</keyword>
<evidence type="ECO:0000256" key="1">
    <source>
        <dbReference type="ARBA" id="ARBA00004651"/>
    </source>
</evidence>
<dbReference type="AlphaFoldDB" id="A0A1F4U1U4"/>
<proteinExistence type="predicted"/>
<feature type="transmembrane region" description="Helical" evidence="8">
    <location>
        <begin position="180"/>
        <end position="213"/>
    </location>
</feature>
<feature type="transmembrane region" description="Helical" evidence="8">
    <location>
        <begin position="339"/>
        <end position="357"/>
    </location>
</feature>
<comment type="subcellular location">
    <subcellularLocation>
        <location evidence="1">Cell membrane</location>
        <topology evidence="1">Multi-pass membrane protein</topology>
    </subcellularLocation>
</comment>
<feature type="transmembrane region" description="Helical" evidence="8">
    <location>
        <begin position="315"/>
        <end position="333"/>
    </location>
</feature>
<keyword evidence="5 8" id="KW-0812">Transmembrane</keyword>